<dbReference type="OrthoDB" id="5416097at2759"/>
<evidence type="ECO:0000313" key="3">
    <source>
        <dbReference type="Proteomes" id="UP000754883"/>
    </source>
</evidence>
<name>A0A9N9Y1P0_9HYPO</name>
<dbReference type="EMBL" id="CABFNO020001404">
    <property type="protein sequence ID" value="CAG9986371.1"/>
    <property type="molecule type" value="Genomic_DNA"/>
</dbReference>
<gene>
    <name evidence="2" type="ORF">CBYS24578_00012648</name>
</gene>
<dbReference type="Proteomes" id="UP000754883">
    <property type="component" value="Unassembled WGS sequence"/>
</dbReference>
<keyword evidence="3" id="KW-1185">Reference proteome</keyword>
<feature type="compositionally biased region" description="Polar residues" evidence="1">
    <location>
        <begin position="75"/>
        <end position="84"/>
    </location>
</feature>
<sequence>MSISGRYRKAKGLFLETLTGDLHHTNIPLGKLGEIAQRDTDNIRIHIKHIRTFLAHFFQRQQPQEGISEPAGSSIGAQSSVSKSTQKKRHHRGTGESKPKRICSETAIPEVKLPESPAARFQKRASSVDPEQKAPILPASPPAKIPLTPSATKKQKKSQPARNSAKEHDKNRCIITGSANPQGCHIILFTWNSTDELLAIARELTPTNTELFSPDDPDMVVLLCTEVGFSDEDWNILNLSAQFHIWWGKGYFDLKFIGYEPVQEELEGLVGDGLFAISCKAVAGSSF</sequence>
<comment type="caution">
    <text evidence="2">The sequence shown here is derived from an EMBL/GenBank/DDBJ whole genome shotgun (WGS) entry which is preliminary data.</text>
</comment>
<feature type="region of interest" description="Disordered" evidence="1">
    <location>
        <begin position="63"/>
        <end position="170"/>
    </location>
</feature>
<feature type="compositionally biased region" description="Basic and acidic residues" evidence="1">
    <location>
        <begin position="93"/>
        <end position="103"/>
    </location>
</feature>
<reference evidence="3" key="1">
    <citation type="submission" date="2019-06" db="EMBL/GenBank/DDBJ databases">
        <authorList>
            <person name="Broberg M."/>
        </authorList>
    </citation>
    <scope>NUCLEOTIDE SEQUENCE [LARGE SCALE GENOMIC DNA]</scope>
</reference>
<reference evidence="2 3" key="2">
    <citation type="submission" date="2021-10" db="EMBL/GenBank/DDBJ databases">
        <authorList>
            <person name="Piombo E."/>
        </authorList>
    </citation>
    <scope>NUCLEOTIDE SEQUENCE [LARGE SCALE GENOMIC DNA]</scope>
</reference>
<proteinExistence type="predicted"/>
<evidence type="ECO:0000313" key="2">
    <source>
        <dbReference type="EMBL" id="CAG9986371.1"/>
    </source>
</evidence>
<evidence type="ECO:0000256" key="1">
    <source>
        <dbReference type="SAM" id="MobiDB-lite"/>
    </source>
</evidence>
<organism evidence="2 3">
    <name type="scientific">Clonostachys byssicola</name>
    <dbReference type="NCBI Taxonomy" id="160290"/>
    <lineage>
        <taxon>Eukaryota</taxon>
        <taxon>Fungi</taxon>
        <taxon>Dikarya</taxon>
        <taxon>Ascomycota</taxon>
        <taxon>Pezizomycotina</taxon>
        <taxon>Sordariomycetes</taxon>
        <taxon>Hypocreomycetidae</taxon>
        <taxon>Hypocreales</taxon>
        <taxon>Bionectriaceae</taxon>
        <taxon>Clonostachys</taxon>
    </lineage>
</organism>
<evidence type="ECO:0008006" key="4">
    <source>
        <dbReference type="Google" id="ProtNLM"/>
    </source>
</evidence>
<accession>A0A9N9Y1P0</accession>
<dbReference type="AlphaFoldDB" id="A0A9N9Y1P0"/>
<protein>
    <recommendedName>
        <fullName evidence="4">HNH nuclease domain-containing protein</fullName>
    </recommendedName>
</protein>